<dbReference type="Proteomes" id="UP001322138">
    <property type="component" value="Unassembled WGS sequence"/>
</dbReference>
<name>A0ABR0FPG1_9PEZI</name>
<evidence type="ECO:0000313" key="2">
    <source>
        <dbReference type="Proteomes" id="UP001322138"/>
    </source>
</evidence>
<comment type="caution">
    <text evidence="1">The sequence shown here is derived from an EMBL/GenBank/DDBJ whole genome shotgun (WGS) entry which is preliminary data.</text>
</comment>
<dbReference type="EMBL" id="JAFFGZ010000005">
    <property type="protein sequence ID" value="KAK4644984.1"/>
    <property type="molecule type" value="Genomic_DNA"/>
</dbReference>
<dbReference type="RefSeq" id="XP_062733960.1">
    <property type="nucleotide sequence ID" value="XM_062878121.1"/>
</dbReference>
<sequence>MTSRSRYRLLFAVSCVLFTYSFFNHHKFPLNVDILWPDQQSSRRTTPPIEERQQVPLASLESSFFTWSDPDAPPIPKPPYKPELKESPPIPDPFPLLSEYPAPPRKFLLQHVPKPPRGQSKEEAPLLIGFTRNWPLLLQCVTSYIAAGWPPSSIYVVENTGTMFSNKQGRLTLQNPFYLNHTQLGMLGVNVIITPTLLTFAQLQNFYLWYAPLFLPLLTETNQPQRTALNRNWDYFFWSHQDLLVFSPPDDPSSTLYSNVLSVMQYLKTPAAPRWAHHFFAYDHLTLVNTASVLSTGGWDTQIPFYSTDCDMYTRLMWAGFWQGESPDVGRIFDVKTVVDDFAALLSLPGYQASFNGTVYEDPVELGEVMQDVKYNHSNDNSGRNTWQLRQRGGQDEPFYRDAVGFEVGTQMTIELGRKVFAEKWGHRGCDIALMEGIESGDAWRLERDWEEGDGGEDSW</sequence>
<reference evidence="1 2" key="1">
    <citation type="journal article" date="2023" name="bioRxiv">
        <title>High-quality genome assemblies of four members of thePodospora anserinaspecies complex.</title>
        <authorList>
            <person name="Ament-Velasquez S.L."/>
            <person name="Vogan A.A."/>
            <person name="Wallerman O."/>
            <person name="Hartmann F."/>
            <person name="Gautier V."/>
            <person name="Silar P."/>
            <person name="Giraud T."/>
            <person name="Johannesson H."/>
        </authorList>
    </citation>
    <scope>NUCLEOTIDE SEQUENCE [LARGE SCALE GENOMIC DNA]</scope>
    <source>
        <strain evidence="1 2">CBS 112042</strain>
    </source>
</reference>
<proteinExistence type="predicted"/>
<dbReference type="GeneID" id="87897603"/>
<keyword evidence="2" id="KW-1185">Reference proteome</keyword>
<gene>
    <name evidence="1" type="ORF">QC761_309740</name>
</gene>
<accession>A0ABR0FPG1</accession>
<evidence type="ECO:0000313" key="1">
    <source>
        <dbReference type="EMBL" id="KAK4644984.1"/>
    </source>
</evidence>
<protein>
    <submittedName>
        <fullName evidence="1">Uncharacterized protein</fullName>
    </submittedName>
</protein>
<organism evidence="1 2">
    <name type="scientific">Podospora bellae-mahoneyi</name>
    <dbReference type="NCBI Taxonomy" id="2093777"/>
    <lineage>
        <taxon>Eukaryota</taxon>
        <taxon>Fungi</taxon>
        <taxon>Dikarya</taxon>
        <taxon>Ascomycota</taxon>
        <taxon>Pezizomycotina</taxon>
        <taxon>Sordariomycetes</taxon>
        <taxon>Sordariomycetidae</taxon>
        <taxon>Sordariales</taxon>
        <taxon>Podosporaceae</taxon>
        <taxon>Podospora</taxon>
    </lineage>
</organism>